<reference evidence="1" key="1">
    <citation type="journal article" date="2021" name="Microb. Physiol.">
        <title>Proteogenomic Insights into the Physiology of Marine, Sulfate-Reducing, Filamentous Desulfonema limicola and Desulfonema magnum.</title>
        <authorList>
            <person name="Schnaars V."/>
            <person name="Wohlbrand L."/>
            <person name="Scheve S."/>
            <person name="Hinrichs C."/>
            <person name="Reinhardt R."/>
            <person name="Rabus R."/>
        </authorList>
    </citation>
    <scope>NUCLEOTIDE SEQUENCE</scope>
    <source>
        <strain evidence="1">5ac10</strain>
    </source>
</reference>
<name>A0A975GIW1_9BACT</name>
<dbReference type="KEGG" id="dli:dnl_52720"/>
<accession>A0A975GIW1</accession>
<proteinExistence type="predicted"/>
<dbReference type="RefSeq" id="WP_207688761.1">
    <property type="nucleotide sequence ID" value="NZ_CP061799.1"/>
</dbReference>
<evidence type="ECO:0000313" key="1">
    <source>
        <dbReference type="EMBL" id="QTA82886.1"/>
    </source>
</evidence>
<protein>
    <submittedName>
        <fullName evidence="1">Uncharacterized protein</fullName>
    </submittedName>
</protein>
<dbReference type="EMBL" id="CP061799">
    <property type="protein sequence ID" value="QTA82886.1"/>
    <property type="molecule type" value="Genomic_DNA"/>
</dbReference>
<sequence>MKDDRGIFYYPFPGNKRVRMYVQKNGNDICFRLWNTDDSELWEKHGWVPYDAICQASEMYKKKGVFDPKGAYDIKIAEVLIKEESKTP</sequence>
<dbReference type="AlphaFoldDB" id="A0A975GIW1"/>
<gene>
    <name evidence="1" type="ORF">dnl_52720</name>
</gene>
<dbReference type="Proteomes" id="UP000663720">
    <property type="component" value="Chromosome"/>
</dbReference>
<keyword evidence="2" id="KW-1185">Reference proteome</keyword>
<evidence type="ECO:0000313" key="2">
    <source>
        <dbReference type="Proteomes" id="UP000663720"/>
    </source>
</evidence>
<organism evidence="1 2">
    <name type="scientific">Desulfonema limicola</name>
    <dbReference type="NCBI Taxonomy" id="45656"/>
    <lineage>
        <taxon>Bacteria</taxon>
        <taxon>Pseudomonadati</taxon>
        <taxon>Thermodesulfobacteriota</taxon>
        <taxon>Desulfobacteria</taxon>
        <taxon>Desulfobacterales</taxon>
        <taxon>Desulfococcaceae</taxon>
        <taxon>Desulfonema</taxon>
    </lineage>
</organism>